<dbReference type="Proteomes" id="UP000324222">
    <property type="component" value="Unassembled WGS sequence"/>
</dbReference>
<dbReference type="EMBL" id="VSRR010000626">
    <property type="protein sequence ID" value="MPC17846.1"/>
    <property type="molecule type" value="Genomic_DNA"/>
</dbReference>
<feature type="region of interest" description="Disordered" evidence="1">
    <location>
        <begin position="1"/>
        <end position="55"/>
    </location>
</feature>
<sequence length="83" mass="9073">MGAMRETPPRPLQQDTCASSAPRHPNGPQPLLSHLLCRTEGSPSGTKLPYPPRKTTINLPSTCQLRLAYYLDNPHLQQQGAGL</sequence>
<gene>
    <name evidence="2" type="ORF">E2C01_010713</name>
</gene>
<dbReference type="AlphaFoldDB" id="A0A5B7D9M6"/>
<evidence type="ECO:0000313" key="3">
    <source>
        <dbReference type="Proteomes" id="UP000324222"/>
    </source>
</evidence>
<protein>
    <submittedName>
        <fullName evidence="2">Uncharacterized protein</fullName>
    </submittedName>
</protein>
<comment type="caution">
    <text evidence="2">The sequence shown here is derived from an EMBL/GenBank/DDBJ whole genome shotgun (WGS) entry which is preliminary data.</text>
</comment>
<organism evidence="2 3">
    <name type="scientific">Portunus trituberculatus</name>
    <name type="common">Swimming crab</name>
    <name type="synonym">Neptunus trituberculatus</name>
    <dbReference type="NCBI Taxonomy" id="210409"/>
    <lineage>
        <taxon>Eukaryota</taxon>
        <taxon>Metazoa</taxon>
        <taxon>Ecdysozoa</taxon>
        <taxon>Arthropoda</taxon>
        <taxon>Crustacea</taxon>
        <taxon>Multicrustacea</taxon>
        <taxon>Malacostraca</taxon>
        <taxon>Eumalacostraca</taxon>
        <taxon>Eucarida</taxon>
        <taxon>Decapoda</taxon>
        <taxon>Pleocyemata</taxon>
        <taxon>Brachyura</taxon>
        <taxon>Eubrachyura</taxon>
        <taxon>Portunoidea</taxon>
        <taxon>Portunidae</taxon>
        <taxon>Portuninae</taxon>
        <taxon>Portunus</taxon>
    </lineage>
</organism>
<name>A0A5B7D9M6_PORTR</name>
<accession>A0A5B7D9M6</accession>
<evidence type="ECO:0000256" key="1">
    <source>
        <dbReference type="SAM" id="MobiDB-lite"/>
    </source>
</evidence>
<evidence type="ECO:0000313" key="2">
    <source>
        <dbReference type="EMBL" id="MPC17846.1"/>
    </source>
</evidence>
<reference evidence="2 3" key="1">
    <citation type="submission" date="2019-05" db="EMBL/GenBank/DDBJ databases">
        <title>Another draft genome of Portunus trituberculatus and its Hox gene families provides insights of decapod evolution.</title>
        <authorList>
            <person name="Jeong J.-H."/>
            <person name="Song I."/>
            <person name="Kim S."/>
            <person name="Choi T."/>
            <person name="Kim D."/>
            <person name="Ryu S."/>
            <person name="Kim W."/>
        </authorList>
    </citation>
    <scope>NUCLEOTIDE SEQUENCE [LARGE SCALE GENOMIC DNA]</scope>
    <source>
        <tissue evidence="2">Muscle</tissue>
    </source>
</reference>
<proteinExistence type="predicted"/>
<keyword evidence="3" id="KW-1185">Reference proteome</keyword>